<dbReference type="Proteomes" id="UP000294947">
    <property type="component" value="Unassembled WGS sequence"/>
</dbReference>
<feature type="coiled-coil region" evidence="1">
    <location>
        <begin position="5"/>
        <end position="32"/>
    </location>
</feature>
<dbReference type="CDD" id="cd00531">
    <property type="entry name" value="NTF2_like"/>
    <property type="match status" value="1"/>
</dbReference>
<proteinExistence type="predicted"/>
<dbReference type="OrthoDB" id="8225471at2"/>
<protein>
    <submittedName>
        <fullName evidence="3">Nuclear transport factor 2 family protein</fullName>
    </submittedName>
</protein>
<evidence type="ECO:0000313" key="4">
    <source>
        <dbReference type="Proteomes" id="UP000294947"/>
    </source>
</evidence>
<keyword evidence="1" id="KW-0175">Coiled coil</keyword>
<sequence>MAEESTDLAERFAALEERLRQLEDQQEIARLIASYGPLVDSGSAEAVADRWEPDGTYEVDGWSMNGRAEIVAMVTGATHQGWIEGGCAHFLGPAHITVEGDEAVAVGHSLMVVHNGGEFAVRRATANRWQLRRGPAGWRVTRRTGRVLDGRGESPRLLAALDPGAVEAE</sequence>
<evidence type="ECO:0000313" key="3">
    <source>
        <dbReference type="EMBL" id="TDD42541.1"/>
    </source>
</evidence>
<evidence type="ECO:0000259" key="2">
    <source>
        <dbReference type="Pfam" id="PF13577"/>
    </source>
</evidence>
<dbReference type="InterPro" id="IPR037401">
    <property type="entry name" value="SnoaL-like"/>
</dbReference>
<comment type="caution">
    <text evidence="3">The sequence shown here is derived from an EMBL/GenBank/DDBJ whole genome shotgun (WGS) entry which is preliminary data.</text>
</comment>
<dbReference type="AlphaFoldDB" id="A0A4R4YD06"/>
<organism evidence="3 4">
    <name type="scientific">Saccharopolyspora elongata</name>
    <dbReference type="NCBI Taxonomy" id="2530387"/>
    <lineage>
        <taxon>Bacteria</taxon>
        <taxon>Bacillati</taxon>
        <taxon>Actinomycetota</taxon>
        <taxon>Actinomycetes</taxon>
        <taxon>Pseudonocardiales</taxon>
        <taxon>Pseudonocardiaceae</taxon>
        <taxon>Saccharopolyspora</taxon>
    </lineage>
</organism>
<dbReference type="SUPFAM" id="SSF54427">
    <property type="entry name" value="NTF2-like"/>
    <property type="match status" value="1"/>
</dbReference>
<dbReference type="InterPro" id="IPR032710">
    <property type="entry name" value="NTF2-like_dom_sf"/>
</dbReference>
<reference evidence="3 4" key="1">
    <citation type="submission" date="2019-03" db="EMBL/GenBank/DDBJ databases">
        <title>Draft genome sequences of novel Actinobacteria.</title>
        <authorList>
            <person name="Sahin N."/>
            <person name="Ay H."/>
            <person name="Saygin H."/>
        </authorList>
    </citation>
    <scope>NUCLEOTIDE SEQUENCE [LARGE SCALE GENOMIC DNA]</scope>
    <source>
        <strain evidence="3 4">7K502</strain>
    </source>
</reference>
<gene>
    <name evidence="3" type="ORF">E1288_28995</name>
</gene>
<name>A0A4R4YD06_9PSEU</name>
<dbReference type="Pfam" id="PF13577">
    <property type="entry name" value="SnoaL_4"/>
    <property type="match status" value="1"/>
</dbReference>
<dbReference type="EMBL" id="SMKW01000046">
    <property type="protein sequence ID" value="TDD42541.1"/>
    <property type="molecule type" value="Genomic_DNA"/>
</dbReference>
<dbReference type="RefSeq" id="WP_132490522.1">
    <property type="nucleotide sequence ID" value="NZ_SMKW01000046.1"/>
</dbReference>
<feature type="domain" description="SnoaL-like" evidence="2">
    <location>
        <begin position="20"/>
        <end position="144"/>
    </location>
</feature>
<keyword evidence="4" id="KW-1185">Reference proteome</keyword>
<evidence type="ECO:0000256" key="1">
    <source>
        <dbReference type="SAM" id="Coils"/>
    </source>
</evidence>
<dbReference type="Gene3D" id="3.10.450.50">
    <property type="match status" value="1"/>
</dbReference>
<accession>A0A4R4YD06</accession>